<keyword evidence="4" id="KW-0645">Protease</keyword>
<keyword evidence="14" id="KW-1185">Reference proteome</keyword>
<keyword evidence="10" id="KW-0482">Metalloprotease</keyword>
<comment type="cofactor">
    <cofactor evidence="2">
        <name>Co(2+)</name>
        <dbReference type="ChEBI" id="CHEBI:48828"/>
    </cofactor>
</comment>
<keyword evidence="12" id="KW-0325">Glycoprotein</keyword>
<evidence type="ECO:0000256" key="2">
    <source>
        <dbReference type="ARBA" id="ARBA00001941"/>
    </source>
</evidence>
<evidence type="ECO:0000256" key="6">
    <source>
        <dbReference type="ARBA" id="ARBA00022723"/>
    </source>
</evidence>
<comment type="caution">
    <text evidence="13">The sequence shown here is derived from an EMBL/GenBank/DDBJ whole genome shotgun (WGS) entry which is preliminary data.</text>
</comment>
<evidence type="ECO:0000256" key="8">
    <source>
        <dbReference type="ARBA" id="ARBA00022801"/>
    </source>
</evidence>
<evidence type="ECO:0000256" key="4">
    <source>
        <dbReference type="ARBA" id="ARBA00022670"/>
    </source>
</evidence>
<keyword evidence="9" id="KW-1133">Transmembrane helix</keyword>
<comment type="subcellular location">
    <subcellularLocation>
        <location evidence="3">Membrane</location>
        <topology evidence="3">Single-pass type I membrane protein</topology>
    </subcellularLocation>
</comment>
<keyword evidence="7" id="KW-0732">Signal</keyword>
<reference evidence="13 14" key="1">
    <citation type="submission" date="2019-03" db="EMBL/GenBank/DDBJ databases">
        <title>Sapientia aquatica gen. nov., sp. nov., isolated from a crater lake.</title>
        <authorList>
            <person name="Felfoldi T."/>
            <person name="Szabo A."/>
            <person name="Toth E."/>
            <person name="Schumann P."/>
            <person name="Keki Z."/>
            <person name="Marialigeti K."/>
            <person name="Mathe I."/>
        </authorList>
    </citation>
    <scope>NUCLEOTIDE SEQUENCE [LARGE SCALE GENOMIC DNA]</scope>
    <source>
        <strain evidence="13 14">SA-152</strain>
    </source>
</reference>
<evidence type="ECO:0000256" key="5">
    <source>
        <dbReference type="ARBA" id="ARBA00022692"/>
    </source>
</evidence>
<gene>
    <name evidence="13" type="ORF">E2I14_18730</name>
</gene>
<dbReference type="OrthoDB" id="9025834at2"/>
<sequence>MTPVSIYLFNLGNVERLISIKWLQLALCKKYIFEFVLSLQKLLTIHQMKIKYLWIYLFVFSLSFFASDGNASTNNLVTANKTWWFYKITKNNHAKGYLLGVIHTPLGDLVYPDVVVNSLEKSSKLYLELNIFDEKTKAELQEEFLKMSINHSIDTLLTSKTKSDLDSVITAQNYSREDKKSIYALNPFLAMIDVMGPCALVSFDGDPIEKKLHDQAKKLGHQVAALESVEDNYSWVNKLSKEEWNEYVEAHVRFVKDKDCNRKFNSYILQMRKNMLQGDADQMYENMLKFFTNDLPIAWFFEKYDLTPRNKKMALKIMQSVESEKMPFFAIGAGHLAGQKGVIYELQKLGYSVTQE</sequence>
<dbReference type="Proteomes" id="UP000294829">
    <property type="component" value="Unassembled WGS sequence"/>
</dbReference>
<name>A0A4R5VPT8_9BURK</name>
<proteinExistence type="predicted"/>
<keyword evidence="6" id="KW-0479">Metal-binding</keyword>
<evidence type="ECO:0000256" key="11">
    <source>
        <dbReference type="ARBA" id="ARBA00023136"/>
    </source>
</evidence>
<dbReference type="GO" id="GO:0006508">
    <property type="term" value="P:proteolysis"/>
    <property type="evidence" value="ECO:0007669"/>
    <property type="project" value="UniProtKB-KW"/>
</dbReference>
<evidence type="ECO:0000256" key="1">
    <source>
        <dbReference type="ARBA" id="ARBA00001936"/>
    </source>
</evidence>
<accession>A0A4R5VPT8</accession>
<comment type="cofactor">
    <cofactor evidence="1">
        <name>Mn(2+)</name>
        <dbReference type="ChEBI" id="CHEBI:29035"/>
    </cofactor>
</comment>
<evidence type="ECO:0000256" key="10">
    <source>
        <dbReference type="ARBA" id="ARBA00023049"/>
    </source>
</evidence>
<dbReference type="EMBL" id="SMYL01000022">
    <property type="protein sequence ID" value="TDK59586.1"/>
    <property type="molecule type" value="Genomic_DNA"/>
</dbReference>
<dbReference type="PANTHER" id="PTHR31120:SF6">
    <property type="entry name" value="METALLOPROTEASE TIKI HOMOLOG"/>
    <property type="match status" value="1"/>
</dbReference>
<keyword evidence="8" id="KW-0378">Hydrolase</keyword>
<dbReference type="PANTHER" id="PTHR31120">
    <property type="entry name" value="METALLOPROTEASE TIKI"/>
    <property type="match status" value="1"/>
</dbReference>
<evidence type="ECO:0000256" key="3">
    <source>
        <dbReference type="ARBA" id="ARBA00004479"/>
    </source>
</evidence>
<protein>
    <submittedName>
        <fullName evidence="13">TraB/GumN family protein</fullName>
    </submittedName>
</protein>
<evidence type="ECO:0000256" key="12">
    <source>
        <dbReference type="ARBA" id="ARBA00023180"/>
    </source>
</evidence>
<dbReference type="Pfam" id="PF01963">
    <property type="entry name" value="TraB_PrgY_gumN"/>
    <property type="match status" value="1"/>
</dbReference>
<dbReference type="GO" id="GO:0004222">
    <property type="term" value="F:metalloendopeptidase activity"/>
    <property type="evidence" value="ECO:0007669"/>
    <property type="project" value="TreeGrafter"/>
</dbReference>
<evidence type="ECO:0000313" key="13">
    <source>
        <dbReference type="EMBL" id="TDK59586.1"/>
    </source>
</evidence>
<dbReference type="InterPro" id="IPR002816">
    <property type="entry name" value="TraB/PrgY/GumN_fam"/>
</dbReference>
<organism evidence="13 14">
    <name type="scientific">Sapientia aquatica</name>
    <dbReference type="NCBI Taxonomy" id="1549640"/>
    <lineage>
        <taxon>Bacteria</taxon>
        <taxon>Pseudomonadati</taxon>
        <taxon>Pseudomonadota</taxon>
        <taxon>Betaproteobacteria</taxon>
        <taxon>Burkholderiales</taxon>
        <taxon>Oxalobacteraceae</taxon>
        <taxon>Sapientia</taxon>
    </lineage>
</organism>
<evidence type="ECO:0000256" key="7">
    <source>
        <dbReference type="ARBA" id="ARBA00022729"/>
    </source>
</evidence>
<dbReference type="GO" id="GO:0016020">
    <property type="term" value="C:membrane"/>
    <property type="evidence" value="ECO:0007669"/>
    <property type="project" value="UniProtKB-SubCell"/>
</dbReference>
<keyword evidence="11" id="KW-0472">Membrane</keyword>
<evidence type="ECO:0000256" key="9">
    <source>
        <dbReference type="ARBA" id="ARBA00022989"/>
    </source>
</evidence>
<evidence type="ECO:0000313" key="14">
    <source>
        <dbReference type="Proteomes" id="UP000294829"/>
    </source>
</evidence>
<keyword evidence="5" id="KW-0812">Transmembrane</keyword>
<dbReference type="GO" id="GO:0030178">
    <property type="term" value="P:negative regulation of Wnt signaling pathway"/>
    <property type="evidence" value="ECO:0007669"/>
    <property type="project" value="InterPro"/>
</dbReference>
<dbReference type="RefSeq" id="WP_133331404.1">
    <property type="nucleotide sequence ID" value="NZ_SMYL01000022.1"/>
</dbReference>
<dbReference type="AlphaFoldDB" id="A0A4R5VPT8"/>
<dbReference type="GO" id="GO:0046872">
    <property type="term" value="F:metal ion binding"/>
    <property type="evidence" value="ECO:0007669"/>
    <property type="project" value="UniProtKB-KW"/>
</dbReference>
<dbReference type="CDD" id="cd14789">
    <property type="entry name" value="Tiki"/>
    <property type="match status" value="1"/>
</dbReference>
<dbReference type="InterPro" id="IPR040230">
    <property type="entry name" value="TIKI1/2-like"/>
</dbReference>